<accession>A0A4P7QDI7</accession>
<evidence type="ECO:0000313" key="2">
    <source>
        <dbReference type="Proteomes" id="UP000296352"/>
    </source>
</evidence>
<dbReference type="SUPFAM" id="SSF103032">
    <property type="entry name" value="Hypothetical protein YwqG"/>
    <property type="match status" value="1"/>
</dbReference>
<dbReference type="KEGG" id="cee:CENDO_00615"/>
<protein>
    <submittedName>
        <fullName evidence="1">Uncharacterized protein</fullName>
    </submittedName>
</protein>
<organism evidence="1 2">
    <name type="scientific">Corynebacterium endometrii</name>
    <dbReference type="NCBI Taxonomy" id="2488819"/>
    <lineage>
        <taxon>Bacteria</taxon>
        <taxon>Bacillati</taxon>
        <taxon>Actinomycetota</taxon>
        <taxon>Actinomycetes</taxon>
        <taxon>Mycobacteriales</taxon>
        <taxon>Corynebacteriaceae</taxon>
        <taxon>Corynebacterium</taxon>
    </lineage>
</organism>
<sequence>MTCNGVPVFSPPPHAWLGQHAEYADARTAALFVEDNTGSSWLGGPSFTPSSLPHVATFALGNLPDNPLLNLLPAAGYLEVFHDGAGTGALTWHKGGRTYPAPNPTDAYQRGTFRAAHSIASPNDRFELPDSAFATYDLLYSDWQGALIHERGRKGEFNSTLLGGHSSTGAAVALDELLPDKDFALLAEIESWTTLEWWFGDACPLEVWIRPADLAAGDFGRAEVLIRAD</sequence>
<dbReference type="Pfam" id="PF09234">
    <property type="entry name" value="DUF1963"/>
    <property type="match status" value="1"/>
</dbReference>
<name>A0A4P7QDI7_9CORY</name>
<dbReference type="EMBL" id="CP039247">
    <property type="protein sequence ID" value="QCB27433.1"/>
    <property type="molecule type" value="Genomic_DNA"/>
</dbReference>
<dbReference type="Gene3D" id="2.30.320.10">
    <property type="entry name" value="YwqG-like"/>
    <property type="match status" value="1"/>
</dbReference>
<dbReference type="AlphaFoldDB" id="A0A4P7QDI7"/>
<keyword evidence="2" id="KW-1185">Reference proteome</keyword>
<dbReference type="RefSeq" id="WP_136140309.1">
    <property type="nucleotide sequence ID" value="NZ_CP039247.1"/>
</dbReference>
<dbReference type="InterPro" id="IPR035948">
    <property type="entry name" value="YwqG-like_sf"/>
</dbReference>
<gene>
    <name evidence="1" type="ORF">CENDO_00615</name>
</gene>
<dbReference type="OrthoDB" id="4929513at2"/>
<proteinExistence type="predicted"/>
<dbReference type="InterPro" id="IPR015315">
    <property type="entry name" value="DUF1963"/>
</dbReference>
<evidence type="ECO:0000313" key="1">
    <source>
        <dbReference type="EMBL" id="QCB27433.1"/>
    </source>
</evidence>
<dbReference type="Proteomes" id="UP000296352">
    <property type="component" value="Chromosome"/>
</dbReference>
<reference evidence="1 2" key="1">
    <citation type="submission" date="2019-04" db="EMBL/GenBank/DDBJ databases">
        <title>Corynebacterium endometrii sp. nov., isolated from the uterus of a cow with endometritis.</title>
        <authorList>
            <person name="Ballas P."/>
            <person name="Ruckert C."/>
            <person name="Wagener K."/>
            <person name="Drillich M."/>
            <person name="Kaempfer P."/>
            <person name="Busse H.-J."/>
            <person name="Ehling-Schulz M."/>
        </authorList>
    </citation>
    <scope>NUCLEOTIDE SEQUENCE [LARGE SCALE GENOMIC DNA]</scope>
    <source>
        <strain evidence="1 2">LMM-1653</strain>
    </source>
</reference>